<organism evidence="5 6">
    <name type="scientific">Candidula unifasciata</name>
    <dbReference type="NCBI Taxonomy" id="100452"/>
    <lineage>
        <taxon>Eukaryota</taxon>
        <taxon>Metazoa</taxon>
        <taxon>Spiralia</taxon>
        <taxon>Lophotrochozoa</taxon>
        <taxon>Mollusca</taxon>
        <taxon>Gastropoda</taxon>
        <taxon>Heterobranchia</taxon>
        <taxon>Euthyneura</taxon>
        <taxon>Panpulmonata</taxon>
        <taxon>Eupulmonata</taxon>
        <taxon>Stylommatophora</taxon>
        <taxon>Helicina</taxon>
        <taxon>Helicoidea</taxon>
        <taxon>Geomitridae</taxon>
        <taxon>Candidula</taxon>
    </lineage>
</organism>
<feature type="region of interest" description="Disordered" evidence="4">
    <location>
        <begin position="310"/>
        <end position="341"/>
    </location>
</feature>
<dbReference type="InterPro" id="IPR002745">
    <property type="entry name" value="Ptrans_KptA/Tpt1"/>
</dbReference>
<dbReference type="Gene3D" id="3.80.10.10">
    <property type="entry name" value="Ribonuclease Inhibitor"/>
    <property type="match status" value="1"/>
</dbReference>
<comment type="function">
    <text evidence="1">Catalyzes the last step of tRNA splicing, the transfer of the splice junction 2'-phosphate from ligated tRNA to NAD to produce ADP-ribose 1''-2'' cyclic phosphate.</text>
</comment>
<keyword evidence="6" id="KW-1185">Reference proteome</keyword>
<dbReference type="Pfam" id="PF01885">
    <property type="entry name" value="PTS_2-RNA"/>
    <property type="match status" value="1"/>
</dbReference>
<dbReference type="GO" id="GO:0031146">
    <property type="term" value="P:SCF-dependent proteasomal ubiquitin-dependent protein catabolic process"/>
    <property type="evidence" value="ECO:0007669"/>
    <property type="project" value="TreeGrafter"/>
</dbReference>
<dbReference type="SUPFAM" id="SSF52047">
    <property type="entry name" value="RNI-like"/>
    <property type="match status" value="1"/>
</dbReference>
<evidence type="ECO:0000313" key="6">
    <source>
        <dbReference type="Proteomes" id="UP000678393"/>
    </source>
</evidence>
<dbReference type="AlphaFoldDB" id="A0A8S3ZZZ0"/>
<accession>A0A8S3ZZZ0</accession>
<dbReference type="InterPro" id="IPR032675">
    <property type="entry name" value="LRR_dom_sf"/>
</dbReference>
<dbReference type="GO" id="GO:0000215">
    <property type="term" value="F:tRNA 2'-phosphotransferase activity"/>
    <property type="evidence" value="ECO:0007669"/>
    <property type="project" value="UniProtKB-EC"/>
</dbReference>
<dbReference type="Gene3D" id="1.10.10.970">
    <property type="entry name" value="RNA 2'-phosphotransferase, Tpt1/KptA family, N-terminal domain"/>
    <property type="match status" value="1"/>
</dbReference>
<evidence type="ECO:0000256" key="1">
    <source>
        <dbReference type="ARBA" id="ARBA00003343"/>
    </source>
</evidence>
<dbReference type="EMBL" id="CAJHNH020005990">
    <property type="protein sequence ID" value="CAG5133175.1"/>
    <property type="molecule type" value="Genomic_DNA"/>
</dbReference>
<dbReference type="GO" id="GO:0019005">
    <property type="term" value="C:SCF ubiquitin ligase complex"/>
    <property type="evidence" value="ECO:0007669"/>
    <property type="project" value="TreeGrafter"/>
</dbReference>
<dbReference type="EC" id="2.7.1.160" evidence="2"/>
<dbReference type="OrthoDB" id="419694at2759"/>
<comment type="caution">
    <text evidence="5">The sequence shown here is derived from an EMBL/GenBank/DDBJ whole genome shotgun (WGS) entry which is preliminary data.</text>
</comment>
<dbReference type="PANTHER" id="PTHR13318">
    <property type="entry name" value="PARTNER OF PAIRED, ISOFORM B-RELATED"/>
    <property type="match status" value="1"/>
</dbReference>
<evidence type="ECO:0000256" key="2">
    <source>
        <dbReference type="ARBA" id="ARBA00012007"/>
    </source>
</evidence>
<evidence type="ECO:0000256" key="4">
    <source>
        <dbReference type="SAM" id="MobiDB-lite"/>
    </source>
</evidence>
<sequence length="341" mass="39482">MLVKMEAHGYKQKHYRRSEEELALMRLPKRLAYILRYGVLKEGLQADENGFVNLDCLLQLELLQDYTRQQVLGEIVSSLGYRAAHRYNWCDRDGQMFVRASYLRNFEKSPYHGGTKIYTLFECAMTQVLDHLDDYDLQDFPDEYIITTMIHRLKRQKKLSLKSLKTLLTPTLTHLDLEGIYLTNNIFRAVWTQCPHLVAVSLKNCGYIVTDTVLVQLTKNLPKLQILNLNRCNHLTVKCLTILSRHLPHLQVLHICGVPSLTYEAVLHFMMSSNQLKFLDVYYLRTSLEEYQTLTTVAKDQGLQVVIRQASHNRPPGLTEDNDQAESNSDGEDVDEDSEED</sequence>
<comment type="catalytic activity">
    <reaction evidence="3">
        <text>2'-phospho-[ligated tRNA] + NAD(+) = mature tRNA + ADP-alpha-D-ribose 1'',2''-cyclic phosphate + nicotinamide</text>
        <dbReference type="Rhea" id="RHEA:23324"/>
        <dbReference type="Rhea" id="RHEA-COMP:11106"/>
        <dbReference type="Rhea" id="RHEA-COMP:11107"/>
        <dbReference type="ChEBI" id="CHEBI:17154"/>
        <dbReference type="ChEBI" id="CHEBI:57540"/>
        <dbReference type="ChEBI" id="CHEBI:76596"/>
        <dbReference type="ChEBI" id="CHEBI:82883"/>
        <dbReference type="ChEBI" id="CHEBI:85027"/>
        <dbReference type="EC" id="2.7.1.160"/>
    </reaction>
</comment>
<evidence type="ECO:0000256" key="3">
    <source>
        <dbReference type="ARBA" id="ARBA00047949"/>
    </source>
</evidence>
<reference evidence="5" key="1">
    <citation type="submission" date="2021-04" db="EMBL/GenBank/DDBJ databases">
        <authorList>
            <consortium name="Molecular Ecology Group"/>
        </authorList>
    </citation>
    <scope>NUCLEOTIDE SEQUENCE</scope>
</reference>
<dbReference type="SUPFAM" id="SSF56399">
    <property type="entry name" value="ADP-ribosylation"/>
    <property type="match status" value="1"/>
</dbReference>
<feature type="compositionally biased region" description="Acidic residues" evidence="4">
    <location>
        <begin position="320"/>
        <end position="341"/>
    </location>
</feature>
<dbReference type="Proteomes" id="UP000678393">
    <property type="component" value="Unassembled WGS sequence"/>
</dbReference>
<proteinExistence type="predicted"/>
<name>A0A8S3ZZZ0_9EUPU</name>
<dbReference type="InterPro" id="IPR042080">
    <property type="entry name" value="RNA_2'-PTrans_N"/>
</dbReference>
<protein>
    <recommendedName>
        <fullName evidence="2">2'-phosphotransferase</fullName>
        <ecNumber evidence="2">2.7.1.160</ecNumber>
    </recommendedName>
</protein>
<gene>
    <name evidence="5" type="ORF">CUNI_LOCUS18733</name>
</gene>
<evidence type="ECO:0000313" key="5">
    <source>
        <dbReference type="EMBL" id="CAG5133175.1"/>
    </source>
</evidence>